<comment type="caution">
    <text evidence="1">The sequence shown here is derived from an EMBL/GenBank/DDBJ whole genome shotgun (WGS) entry which is preliminary data.</text>
</comment>
<organism evidence="1 2">
    <name type="scientific">Trifolium pratense</name>
    <name type="common">Red clover</name>
    <dbReference type="NCBI Taxonomy" id="57577"/>
    <lineage>
        <taxon>Eukaryota</taxon>
        <taxon>Viridiplantae</taxon>
        <taxon>Streptophyta</taxon>
        <taxon>Embryophyta</taxon>
        <taxon>Tracheophyta</taxon>
        <taxon>Spermatophyta</taxon>
        <taxon>Magnoliopsida</taxon>
        <taxon>eudicotyledons</taxon>
        <taxon>Gunneridae</taxon>
        <taxon>Pentapetalae</taxon>
        <taxon>rosids</taxon>
        <taxon>fabids</taxon>
        <taxon>Fabales</taxon>
        <taxon>Fabaceae</taxon>
        <taxon>Papilionoideae</taxon>
        <taxon>50 kb inversion clade</taxon>
        <taxon>NPAAA clade</taxon>
        <taxon>Hologalegina</taxon>
        <taxon>IRL clade</taxon>
        <taxon>Trifolieae</taxon>
        <taxon>Trifolium</taxon>
    </lineage>
</organism>
<gene>
    <name evidence="1" type="ORF">MILVUS5_LOCUS35344</name>
</gene>
<sequence length="1174" mass="128870">MSPAAMNFSSSDTTPHSPLHFAPFNADATIPVGSTARGKSRPRLTKLRKQSATQNARSRTRTADAVDDEVSGSGSGFGFNPFRSDQKESEVRKSGGVEFVFSAKEIDSKSNSILDGEKKNSERNTSNSEGEKGKVNFTGFVFGAGRNDLHSSFNIEKGKSSVPDGKERECKTEFVFGDKQHIDIKMSSFNVEKKESVDSMRNSNNGSGVFHAATETNSSFDKDADKCGNLGNDVKSKSGKGSTNGFTATFNDISGSKLVDEIKKLNINHPEGVRIARDSTKSGVSSSNGFVFGGSDKVSSVSSGTNTSGEQLYTNVDFENIGRQYAKAGRKDDVKNGTACGIAQDATGIPCSKTSTSQGRIGDFQCGKIPEFHVSEDAQVNGAEESCTDFKPPAWDPSCFKDNLFCNLNKKFESTHKTKPSKDKGSNFLRRKSKSHSLNKKQTRIDHLPKENSSLETPESSGGFSPMDFSPYQETAADDQDLKASEELNVLHPSLSIPTDYKDDLTSNSEKKKADIFHFVNGLGDSKEKDFAFSAGSTVEGTSSLYKRKQKKFRRKMGCGKPVSSAQFSPITTPNVSSLSDVTDKSQMNDQLTEGGDTSLATIEAACYQWRLRGNRAHKAKDLSKAEEFYTKGIDSVPSSERSGCCSKPLLLCYSNRAATRISLGRIREALEDCMRATSLDPTFLKVQMRTANCHLLLGEFENAQQCYNKCLESGKVVCLDRRVIVEAAEGLQKAQEVVKCMNDAAELLKQRTSDAAGSALELLTKALSKSLYSERLLQMKAEALYLLQKYDAAIQLCEQSLKLAEKNFASPNSANNSNNSTHDSYSSVKLWRWSLISKCYFRLGRLDASLNIIEKLRQTASVNDKCVIDNNEDLLSLAATIHELLDHRKAGNENFKLQKYAAAVENYTAALSSNIKSRPFAAICFGNRAAAHQASGQIADAIADCSMAMALDGNYAKAISRRATLHEMVRDYEQAACDLRRLISVLGSQSNEKAKHSDSPNGSTGGKESRQAQQRLLTVEDQAKMGTPLDFYLILGIKPADTAADIKKAYHKAALRHHPDKAGQLLARSEVGDEGHVWKEISQEVHKDADRLFKMIGEAYAVLSDTAKRSEYDMEENIRKTYKQSNGGSAGRRSSDVYGNGRSSDGYRSAYDRTSNRRYGYHWRTYGDSYSRW</sequence>
<name>A0ACB0LSW5_TRIPR</name>
<keyword evidence="2" id="KW-1185">Reference proteome</keyword>
<accession>A0ACB0LSW5</accession>
<reference evidence="1" key="1">
    <citation type="submission" date="2023-10" db="EMBL/GenBank/DDBJ databases">
        <authorList>
            <person name="Rodriguez Cubillos JULIANA M."/>
            <person name="De Vega J."/>
        </authorList>
    </citation>
    <scope>NUCLEOTIDE SEQUENCE</scope>
</reference>
<protein>
    <submittedName>
        <fullName evidence="1">Uncharacterized protein</fullName>
    </submittedName>
</protein>
<evidence type="ECO:0000313" key="2">
    <source>
        <dbReference type="Proteomes" id="UP001177021"/>
    </source>
</evidence>
<evidence type="ECO:0000313" key="1">
    <source>
        <dbReference type="EMBL" id="CAJ2671532.1"/>
    </source>
</evidence>
<dbReference type="EMBL" id="CASHSV030000615">
    <property type="protein sequence ID" value="CAJ2671532.1"/>
    <property type="molecule type" value="Genomic_DNA"/>
</dbReference>
<proteinExistence type="predicted"/>
<dbReference type="Proteomes" id="UP001177021">
    <property type="component" value="Unassembled WGS sequence"/>
</dbReference>